<gene>
    <name evidence="7" type="ORF">ACAT0790_LOCUS13945</name>
</gene>
<dbReference type="EMBL" id="HBGE01022974">
    <property type="protein sequence ID" value="CAD9114087.1"/>
    <property type="molecule type" value="Transcribed_RNA"/>
</dbReference>
<comment type="subcellular location">
    <subcellularLocation>
        <location evidence="1">Membrane</location>
        <topology evidence="1">Multi-pass membrane protein</topology>
    </subcellularLocation>
</comment>
<keyword evidence="5 6" id="KW-0472">Membrane</keyword>
<reference evidence="7" key="1">
    <citation type="submission" date="2021-01" db="EMBL/GenBank/DDBJ databases">
        <authorList>
            <person name="Corre E."/>
            <person name="Pelletier E."/>
            <person name="Niang G."/>
            <person name="Scheremetjew M."/>
            <person name="Finn R."/>
            <person name="Kale V."/>
            <person name="Holt S."/>
            <person name="Cochrane G."/>
            <person name="Meng A."/>
            <person name="Brown T."/>
            <person name="Cohen L."/>
        </authorList>
    </citation>
    <scope>NUCLEOTIDE SEQUENCE</scope>
    <source>
        <strain evidence="7">OF101</strain>
    </source>
</reference>
<organism evidence="7">
    <name type="scientific">Alexandrium catenella</name>
    <name type="common">Red tide dinoflagellate</name>
    <name type="synonym">Gonyaulax catenella</name>
    <dbReference type="NCBI Taxonomy" id="2925"/>
    <lineage>
        <taxon>Eukaryota</taxon>
        <taxon>Sar</taxon>
        <taxon>Alveolata</taxon>
        <taxon>Dinophyceae</taxon>
        <taxon>Gonyaulacales</taxon>
        <taxon>Pyrocystaceae</taxon>
        <taxon>Alexandrium</taxon>
    </lineage>
</organism>
<dbReference type="Gene3D" id="1.20.1250.20">
    <property type="entry name" value="MFS general substrate transporter like domains"/>
    <property type="match status" value="1"/>
</dbReference>
<evidence type="ECO:0000256" key="3">
    <source>
        <dbReference type="ARBA" id="ARBA00022692"/>
    </source>
</evidence>
<dbReference type="PANTHER" id="PTHR23504:SF15">
    <property type="entry name" value="MAJOR FACILITATOR SUPERFAMILY (MFS) PROFILE DOMAIN-CONTAINING PROTEIN"/>
    <property type="match status" value="1"/>
</dbReference>
<keyword evidence="3 6" id="KW-0812">Transmembrane</keyword>
<sequence>MAASKEAPAQAEGDEVAAAKRQKVVKIICMSTFQSLTQMVVTIQSEPMLITELCGGDVAVAARLLGNTAGLVGLLSIPVNQVFGKLSDTFGRKPAFLLGPLSNVLIGLLIFNNSANRTLILICRVVRQILSTFSNTVVGAAALADVVSGKELAIASSTLSAAVGLGIVVTPFLEAYILSRFKSPRYAYLAVSALAVGQALFHCTVTPETHPLEKRTKPSAQELLRSFNPFGFVSIYTKGSKALQKMVSIITLQFYLEGKNWSDFLEIWKRQHLGWTVEGSRNFVVAYGTLCIIAGLKITPLFLKTLSAKSFTSCTNLTNMLGFLLRGSTQITWVFLLAILPMLPGVNGASTSALKALAQDHATAEGFGKGEFSAYQNNLRALASAVAPVMIGNYYAWCRQKSVNVGTTFMMGALIGCVLPELAMRSLMKDSEFLPPKSQSSKN</sequence>
<evidence type="ECO:0000256" key="1">
    <source>
        <dbReference type="ARBA" id="ARBA00004141"/>
    </source>
</evidence>
<evidence type="ECO:0000256" key="5">
    <source>
        <dbReference type="ARBA" id="ARBA00023136"/>
    </source>
</evidence>
<feature type="transmembrane region" description="Helical" evidence="6">
    <location>
        <begin position="283"/>
        <end position="303"/>
    </location>
</feature>
<feature type="transmembrane region" description="Helical" evidence="6">
    <location>
        <begin position="152"/>
        <end position="173"/>
    </location>
</feature>
<feature type="transmembrane region" description="Helical" evidence="6">
    <location>
        <begin position="409"/>
        <end position="428"/>
    </location>
</feature>
<feature type="transmembrane region" description="Helical" evidence="6">
    <location>
        <begin position="323"/>
        <end position="343"/>
    </location>
</feature>
<evidence type="ECO:0000256" key="2">
    <source>
        <dbReference type="ARBA" id="ARBA00022448"/>
    </source>
</evidence>
<dbReference type="AlphaFoldDB" id="A0A7S1LUZ7"/>
<dbReference type="Pfam" id="PF07690">
    <property type="entry name" value="MFS_1"/>
    <property type="match status" value="1"/>
</dbReference>
<evidence type="ECO:0000313" key="7">
    <source>
        <dbReference type="EMBL" id="CAD9114087.1"/>
    </source>
</evidence>
<keyword evidence="2" id="KW-0813">Transport</keyword>
<dbReference type="SUPFAM" id="SSF103473">
    <property type="entry name" value="MFS general substrate transporter"/>
    <property type="match status" value="1"/>
</dbReference>
<name>A0A7S1LUZ7_ALECA</name>
<evidence type="ECO:0008006" key="8">
    <source>
        <dbReference type="Google" id="ProtNLM"/>
    </source>
</evidence>
<keyword evidence="4 6" id="KW-1133">Transmembrane helix</keyword>
<feature type="transmembrane region" description="Helical" evidence="6">
    <location>
        <begin position="95"/>
        <end position="111"/>
    </location>
</feature>
<evidence type="ECO:0000256" key="6">
    <source>
        <dbReference type="SAM" id="Phobius"/>
    </source>
</evidence>
<accession>A0A7S1LUZ7</accession>
<dbReference type="GO" id="GO:0016020">
    <property type="term" value="C:membrane"/>
    <property type="evidence" value="ECO:0007669"/>
    <property type="project" value="UniProtKB-SubCell"/>
</dbReference>
<dbReference type="GO" id="GO:0022857">
    <property type="term" value="F:transmembrane transporter activity"/>
    <property type="evidence" value="ECO:0007669"/>
    <property type="project" value="InterPro"/>
</dbReference>
<dbReference type="InterPro" id="IPR036259">
    <property type="entry name" value="MFS_trans_sf"/>
</dbReference>
<protein>
    <recommendedName>
        <fullName evidence="8">Major facilitator superfamily (MFS) profile domain-containing protein</fullName>
    </recommendedName>
</protein>
<proteinExistence type="predicted"/>
<dbReference type="PANTHER" id="PTHR23504">
    <property type="entry name" value="MAJOR FACILITATOR SUPERFAMILY DOMAIN-CONTAINING PROTEIN 10"/>
    <property type="match status" value="1"/>
</dbReference>
<dbReference type="InterPro" id="IPR011701">
    <property type="entry name" value="MFS"/>
</dbReference>
<evidence type="ECO:0000256" key="4">
    <source>
        <dbReference type="ARBA" id="ARBA00022989"/>
    </source>
</evidence>